<evidence type="ECO:0000259" key="9">
    <source>
        <dbReference type="PROSITE" id="PS50833"/>
    </source>
</evidence>
<organism evidence="10 11">
    <name type="scientific">Oikopleura dioica</name>
    <name type="common">Tunicate</name>
    <dbReference type="NCBI Taxonomy" id="34765"/>
    <lineage>
        <taxon>Eukaryota</taxon>
        <taxon>Metazoa</taxon>
        <taxon>Chordata</taxon>
        <taxon>Tunicata</taxon>
        <taxon>Appendicularia</taxon>
        <taxon>Copelata</taxon>
        <taxon>Oikopleuridae</taxon>
        <taxon>Oikopleura</taxon>
    </lineage>
</organism>
<reference evidence="10 11" key="1">
    <citation type="submission" date="2021-04" db="EMBL/GenBank/DDBJ databases">
        <authorList>
            <person name="Bliznina A."/>
        </authorList>
    </citation>
    <scope>NUCLEOTIDE SEQUENCE [LARGE SCALE GENOMIC DNA]</scope>
</reference>
<protein>
    <recommendedName>
        <fullName evidence="5">Ribosome production factor 1</fullName>
    </recommendedName>
    <alternativeName>
        <fullName evidence="7">Brix domain-containing protein 5</fullName>
    </alternativeName>
    <alternativeName>
        <fullName evidence="6">Ribosome biogenesis protein RPF1</fullName>
    </alternativeName>
</protein>
<dbReference type="SUPFAM" id="SSF52954">
    <property type="entry name" value="Class II aaRS ABD-related"/>
    <property type="match status" value="1"/>
</dbReference>
<feature type="compositionally biased region" description="Basic residues" evidence="8">
    <location>
        <begin position="136"/>
        <end position="149"/>
    </location>
</feature>
<evidence type="ECO:0000256" key="7">
    <source>
        <dbReference type="ARBA" id="ARBA00043178"/>
    </source>
</evidence>
<dbReference type="InterPro" id="IPR007109">
    <property type="entry name" value="Brix"/>
</dbReference>
<evidence type="ECO:0000256" key="4">
    <source>
        <dbReference type="ARBA" id="ARBA00037314"/>
    </source>
</evidence>
<comment type="subcellular location">
    <subcellularLocation>
        <location evidence="1">Nucleus</location>
        <location evidence="1">Nucleolus</location>
    </subcellularLocation>
</comment>
<feature type="compositionally biased region" description="Low complexity" evidence="8">
    <location>
        <begin position="56"/>
        <end position="92"/>
    </location>
</feature>
<proteinExistence type="predicted"/>
<feature type="compositionally biased region" description="Basic and acidic residues" evidence="8">
    <location>
        <begin position="46"/>
        <end position="55"/>
    </location>
</feature>
<accession>A0ABN7S1E0</accession>
<evidence type="ECO:0000256" key="6">
    <source>
        <dbReference type="ARBA" id="ARBA00042600"/>
    </source>
</evidence>
<feature type="region of interest" description="Disordered" evidence="8">
    <location>
        <begin position="13"/>
        <end position="116"/>
    </location>
</feature>
<comment type="function">
    <text evidence="4">May be required for ribosome biogenesis.</text>
</comment>
<gene>
    <name evidence="10" type="ORF">OKIOD_LOCUS3306</name>
</gene>
<dbReference type="PANTHER" id="PTHR22734:SF3">
    <property type="entry name" value="RIBOSOME PRODUCTION FACTOR 1"/>
    <property type="match status" value="1"/>
</dbReference>
<name>A0ABN7S1E0_OIKDI</name>
<feature type="region of interest" description="Disordered" evidence="8">
    <location>
        <begin position="136"/>
        <end position="182"/>
    </location>
</feature>
<dbReference type="PANTHER" id="PTHR22734">
    <property type="entry name" value="U3 SMALL NUCLEOLAR RIBONUCLEOPROTEIN PROTEIN IMP4"/>
    <property type="match status" value="1"/>
</dbReference>
<evidence type="ECO:0000313" key="11">
    <source>
        <dbReference type="Proteomes" id="UP001158576"/>
    </source>
</evidence>
<dbReference type="Pfam" id="PF04427">
    <property type="entry name" value="Brix"/>
    <property type="match status" value="1"/>
</dbReference>
<feature type="compositionally biased region" description="Basic and acidic residues" evidence="8">
    <location>
        <begin position="150"/>
        <end position="172"/>
    </location>
</feature>
<evidence type="ECO:0000256" key="2">
    <source>
        <dbReference type="ARBA" id="ARBA00022517"/>
    </source>
</evidence>
<dbReference type="SMART" id="SM00879">
    <property type="entry name" value="Brix"/>
    <property type="match status" value="1"/>
</dbReference>
<evidence type="ECO:0000256" key="5">
    <source>
        <dbReference type="ARBA" id="ARBA00040221"/>
    </source>
</evidence>
<keyword evidence="11" id="KW-1185">Reference proteome</keyword>
<feature type="compositionally biased region" description="Acidic residues" evidence="8">
    <location>
        <begin position="26"/>
        <end position="45"/>
    </location>
</feature>
<dbReference type="PROSITE" id="PS50833">
    <property type="entry name" value="BRIX"/>
    <property type="match status" value="1"/>
</dbReference>
<keyword evidence="2" id="KW-0690">Ribosome biogenesis</keyword>
<evidence type="ECO:0000256" key="3">
    <source>
        <dbReference type="ARBA" id="ARBA00022552"/>
    </source>
</evidence>
<evidence type="ECO:0000256" key="8">
    <source>
        <dbReference type="SAM" id="MobiDB-lite"/>
    </source>
</evidence>
<sequence>MEDEDFELCELVEENDEGDFKAPLPDNDDAASDASMDSDEGEDFENVPRRFRTDSESTTDTVSSSYSVGSNISTVSRLSMLSSGSTITSGGIFKEDEKELEPNPEGPKSGPDMSKLRDIKHKQKRTDMYLNLLRQKRRQKMKERKQRKLARLESGEKAEEKKTIESMRKFDETTVEPDDAEVDWEEQNDELSDYFNNGTVPKILIMTRNAPKGPMVKMCHELLKTIPNSQFFFRQGFALKKIIPQAIKKGFTAMLVVSADRKWIPNDLKIIYLPGGPTAHFKMSSVRLREKTKGGDTPTSHLPELILNNFKTRLGRRIGRMFAALFPQVPEFEGRQVVTFHNQRDYIFFRQHRYIFRSEKRAGLKELGPRFTLKLRSLQKGTFDSKYGEFEYEHRRKEMDTEGHGYSKKKFFL</sequence>
<dbReference type="InterPro" id="IPR044281">
    <property type="entry name" value="IMP4/RPF1"/>
</dbReference>
<dbReference type="Gene3D" id="3.40.50.10480">
    <property type="entry name" value="Probable brix-domain ribosomal biogenesis protein"/>
    <property type="match status" value="1"/>
</dbReference>
<keyword evidence="3" id="KW-0698">rRNA processing</keyword>
<feature type="domain" description="Brix" evidence="9">
    <location>
        <begin position="201"/>
        <end position="384"/>
    </location>
</feature>
<feature type="compositionally biased region" description="Acidic residues" evidence="8">
    <location>
        <begin position="173"/>
        <end position="182"/>
    </location>
</feature>
<dbReference type="Proteomes" id="UP001158576">
    <property type="component" value="Chromosome PAR"/>
</dbReference>
<dbReference type="EMBL" id="OU015568">
    <property type="protein sequence ID" value="CAG5088144.1"/>
    <property type="molecule type" value="Genomic_DNA"/>
</dbReference>
<evidence type="ECO:0000256" key="1">
    <source>
        <dbReference type="ARBA" id="ARBA00004604"/>
    </source>
</evidence>
<evidence type="ECO:0000313" key="10">
    <source>
        <dbReference type="EMBL" id="CAG5088144.1"/>
    </source>
</evidence>